<dbReference type="SMART" id="SM00327">
    <property type="entry name" value="VWA"/>
    <property type="match status" value="1"/>
</dbReference>
<dbReference type="InterPro" id="IPR021908">
    <property type="entry name" value="YfbK_C"/>
</dbReference>
<dbReference type="InterPro" id="IPR022156">
    <property type="entry name" value="Uncharacterised_YfbK_N"/>
</dbReference>
<dbReference type="AlphaFoldDB" id="A0A6P1W8U7"/>
<accession>A0A6P1W8U7</accession>
<reference evidence="3 4" key="1">
    <citation type="submission" date="2019-11" db="EMBL/GenBank/DDBJ databases">
        <title>Spirosoma endbachense sp. nov., isolated from a natural salt meadow.</title>
        <authorList>
            <person name="Rojas J."/>
            <person name="Ambika Manirajan B."/>
            <person name="Ratering S."/>
            <person name="Suarez C."/>
            <person name="Geissler-Plaum R."/>
            <person name="Schnell S."/>
        </authorList>
    </citation>
    <scope>NUCLEOTIDE SEQUENCE [LARGE SCALE GENOMIC DNA]</scope>
    <source>
        <strain evidence="3 4">I-24</strain>
    </source>
</reference>
<name>A0A6P1W8U7_9BACT</name>
<dbReference type="Pfam" id="PF12034">
    <property type="entry name" value="YfbK_C"/>
    <property type="match status" value="1"/>
</dbReference>
<dbReference type="InterPro" id="IPR036465">
    <property type="entry name" value="vWFA_dom_sf"/>
</dbReference>
<dbReference type="InterPro" id="IPR002035">
    <property type="entry name" value="VWF_A"/>
</dbReference>
<dbReference type="InterPro" id="IPR051266">
    <property type="entry name" value="CLCR"/>
</dbReference>
<dbReference type="PROSITE" id="PS50234">
    <property type="entry name" value="VWFA"/>
    <property type="match status" value="1"/>
</dbReference>
<keyword evidence="1" id="KW-0732">Signal</keyword>
<keyword evidence="4" id="KW-1185">Reference proteome</keyword>
<dbReference type="KEGG" id="senf:GJR95_39815"/>
<feature type="signal peptide" evidence="1">
    <location>
        <begin position="1"/>
        <end position="19"/>
    </location>
</feature>
<evidence type="ECO:0000313" key="3">
    <source>
        <dbReference type="EMBL" id="QHW00803.1"/>
    </source>
</evidence>
<dbReference type="InterPro" id="IPR008969">
    <property type="entry name" value="CarboxyPept-like_regulatory"/>
</dbReference>
<dbReference type="CDD" id="cd01465">
    <property type="entry name" value="vWA_subgroup"/>
    <property type="match status" value="1"/>
</dbReference>
<gene>
    <name evidence="3" type="ORF">GJR95_39815</name>
</gene>
<dbReference type="Pfam" id="PF00092">
    <property type="entry name" value="VWA"/>
    <property type="match status" value="1"/>
</dbReference>
<dbReference type="Gene3D" id="2.60.40.1120">
    <property type="entry name" value="Carboxypeptidase-like, regulatory domain"/>
    <property type="match status" value="1"/>
</dbReference>
<organism evidence="3 4">
    <name type="scientific">Spirosoma endbachense</name>
    <dbReference type="NCBI Taxonomy" id="2666025"/>
    <lineage>
        <taxon>Bacteria</taxon>
        <taxon>Pseudomonadati</taxon>
        <taxon>Bacteroidota</taxon>
        <taxon>Cytophagia</taxon>
        <taxon>Cytophagales</taxon>
        <taxon>Cytophagaceae</taxon>
        <taxon>Spirosoma</taxon>
    </lineage>
</organism>
<protein>
    <submittedName>
        <fullName evidence="3">DUF3520 domain-containing protein</fullName>
    </submittedName>
</protein>
<dbReference type="RefSeq" id="WP_162391198.1">
    <property type="nucleotide sequence ID" value="NZ_CP045997.1"/>
</dbReference>
<dbReference type="PANTHER" id="PTHR10579">
    <property type="entry name" value="CALCIUM-ACTIVATED CHLORIDE CHANNEL REGULATOR"/>
    <property type="match status" value="1"/>
</dbReference>
<evidence type="ECO:0000259" key="2">
    <source>
        <dbReference type="PROSITE" id="PS50234"/>
    </source>
</evidence>
<dbReference type="Pfam" id="PF13715">
    <property type="entry name" value="CarbopepD_reg_2"/>
    <property type="match status" value="1"/>
</dbReference>
<evidence type="ECO:0000313" key="4">
    <source>
        <dbReference type="Proteomes" id="UP000464577"/>
    </source>
</evidence>
<dbReference type="EMBL" id="CP045997">
    <property type="protein sequence ID" value="QHW00803.1"/>
    <property type="molecule type" value="Genomic_DNA"/>
</dbReference>
<dbReference type="Proteomes" id="UP000464577">
    <property type="component" value="Chromosome"/>
</dbReference>
<dbReference type="Gene3D" id="3.40.50.410">
    <property type="entry name" value="von Willebrand factor, type A domain"/>
    <property type="match status" value="1"/>
</dbReference>
<dbReference type="Pfam" id="PF12450">
    <property type="entry name" value="vWF_A"/>
    <property type="match status" value="1"/>
</dbReference>
<dbReference type="SUPFAM" id="SSF49464">
    <property type="entry name" value="Carboxypeptidase regulatory domain-like"/>
    <property type="match status" value="1"/>
</dbReference>
<dbReference type="PANTHER" id="PTHR10579:SF43">
    <property type="entry name" value="ZINC FINGER (C3HC4-TYPE RING FINGER) FAMILY PROTEIN"/>
    <property type="match status" value="1"/>
</dbReference>
<dbReference type="SUPFAM" id="SSF53300">
    <property type="entry name" value="vWA-like"/>
    <property type="match status" value="1"/>
</dbReference>
<proteinExistence type="predicted"/>
<sequence length="621" mass="67659">MKTFFVCWMLLGLTVGVRAQTEIVRTITGIVTDHSTNSPLPGVTVVAKGTNRGVATDAKGYYSIGVPKDTVSLVFRLVGYRTQEIAIGKRQSINVTLSPDGQALKEVVVTGYKVAQKRSITGSVGPINSRPSPYYRPPNPSTESYKAIEETGFQDVRRQPVTTFSADVDRASYSNIRRMLNNAKRPPKDAVRLEEMINYFSYQYPQPTGEAPVSITTELAESPWNPGLQLLRIGLQARRVANDRLPPANLVFLIDVSGSMSDENKLPLVQASLNLLVDQLRPIDRVAIVVYAGAAGLVLPPTPGNQPQRIKDAINQLHAGGSTAGGAGIELAYKVAHDNLVEKGNNRVILATDGDFNVGISGDGELQRLIEQERKKGVSLSVLGFGMGNLKDANLETLADKGNGNYAYIDNLPEARKVFITEFGGTLFTVAKDVKLQLEFNPVYVQAYRLLGYENRRLNNEDFKDDRKDAGDLGAGHSVTAIYELIPAGMTSPYLPKRDSLKYQTLVETKASGQSGELLTLKVRYKQPTDSVSRQLEHSVQRQAVTLDRASADFRFATAVAEFGLLLGESTFKGSAQYGQVVKLAKGSLNGDSEGYRSEFVRMVKTAAGLSSVSITDDEDK</sequence>
<feature type="domain" description="VWFA" evidence="2">
    <location>
        <begin position="249"/>
        <end position="427"/>
    </location>
</feature>
<feature type="chain" id="PRO_5026988388" evidence="1">
    <location>
        <begin position="20"/>
        <end position="621"/>
    </location>
</feature>
<evidence type="ECO:0000256" key="1">
    <source>
        <dbReference type="SAM" id="SignalP"/>
    </source>
</evidence>